<proteinExistence type="predicted"/>
<evidence type="ECO:0000313" key="2">
    <source>
        <dbReference type="Proteomes" id="UP001230051"/>
    </source>
</evidence>
<gene>
    <name evidence="1" type="ORF">AOXY_G37535</name>
</gene>
<name>A0AAD8CDU2_ACIOX</name>
<protein>
    <submittedName>
        <fullName evidence="1">Uncharacterized protein</fullName>
    </submittedName>
</protein>
<dbReference type="AlphaFoldDB" id="A0AAD8CDU2"/>
<reference evidence="1" key="1">
    <citation type="submission" date="2022-02" db="EMBL/GenBank/DDBJ databases">
        <title>Atlantic sturgeon de novo genome assembly.</title>
        <authorList>
            <person name="Stock M."/>
            <person name="Klopp C."/>
            <person name="Guiguen Y."/>
            <person name="Cabau C."/>
            <person name="Parinello H."/>
            <person name="Santidrian Yebra-Pimentel E."/>
            <person name="Kuhl H."/>
            <person name="Dirks R.P."/>
            <person name="Guessner J."/>
            <person name="Wuertz S."/>
            <person name="Du K."/>
            <person name="Schartl M."/>
        </authorList>
    </citation>
    <scope>NUCLEOTIDE SEQUENCE</scope>
    <source>
        <strain evidence="1">STURGEONOMICS-FGT-2020</strain>
        <tissue evidence="1">Whole blood</tissue>
    </source>
</reference>
<feature type="non-terminal residue" evidence="1">
    <location>
        <position position="1"/>
    </location>
</feature>
<keyword evidence="2" id="KW-1185">Reference proteome</keyword>
<evidence type="ECO:0000313" key="1">
    <source>
        <dbReference type="EMBL" id="KAK1139662.1"/>
    </source>
</evidence>
<accession>A0AAD8CDU2</accession>
<sequence>KVSKLEELGVETAMMSYDCLSSSPAVTELYTKRAAEFLKATGTANQFGLYMKPSFYGRQQLHSLLKGVKDISFEMEQHKQSLRNAMFAASQTEDSQAATVQEPSLSQDSSNYCCVCKVHYEDCRENSTKKWRLWSQCRACQT</sequence>
<dbReference type="EMBL" id="JAGXEW010000430">
    <property type="protein sequence ID" value="KAK1139662.1"/>
    <property type="molecule type" value="Genomic_DNA"/>
</dbReference>
<dbReference type="Proteomes" id="UP001230051">
    <property type="component" value="Unassembled WGS sequence"/>
</dbReference>
<organism evidence="1 2">
    <name type="scientific">Acipenser oxyrinchus oxyrinchus</name>
    <dbReference type="NCBI Taxonomy" id="40147"/>
    <lineage>
        <taxon>Eukaryota</taxon>
        <taxon>Metazoa</taxon>
        <taxon>Chordata</taxon>
        <taxon>Craniata</taxon>
        <taxon>Vertebrata</taxon>
        <taxon>Euteleostomi</taxon>
        <taxon>Actinopterygii</taxon>
        <taxon>Chondrostei</taxon>
        <taxon>Acipenseriformes</taxon>
        <taxon>Acipenseridae</taxon>
        <taxon>Acipenser</taxon>
    </lineage>
</organism>
<comment type="caution">
    <text evidence="1">The sequence shown here is derived from an EMBL/GenBank/DDBJ whole genome shotgun (WGS) entry which is preliminary data.</text>
</comment>